<keyword evidence="2" id="KW-1185">Reference proteome</keyword>
<dbReference type="Proteomes" id="UP000677244">
    <property type="component" value="Unassembled WGS sequence"/>
</dbReference>
<reference evidence="1 2" key="1">
    <citation type="submission" date="2021-03" db="EMBL/GenBank/DDBJ databases">
        <title>Assistant Professor.</title>
        <authorList>
            <person name="Huq M.A."/>
        </authorList>
    </citation>
    <scope>NUCLEOTIDE SEQUENCE [LARGE SCALE GENOMIC DNA]</scope>
    <source>
        <strain evidence="1 2">MAH-29</strain>
    </source>
</reference>
<evidence type="ECO:0000313" key="2">
    <source>
        <dbReference type="Proteomes" id="UP000677244"/>
    </source>
</evidence>
<accession>A0ABS3YX97</accession>
<protein>
    <submittedName>
        <fullName evidence="1">Uncharacterized protein</fullName>
    </submittedName>
</protein>
<proteinExistence type="predicted"/>
<sequence>MYSTLTIVFSAPGGESMAITLATNNAFSKKEYVVRPVSKPGIDNAQMMYHSKDQKIFEAAGKTGTGTVSITKLTNDTVTGIFSGKFKQQGKPENTLVIKGGHFTATLTGAEPDNN</sequence>
<dbReference type="EMBL" id="JAGHKO010000004">
    <property type="protein sequence ID" value="MBO9202550.1"/>
    <property type="molecule type" value="Genomic_DNA"/>
</dbReference>
<name>A0ABS3YX97_9BACT</name>
<comment type="caution">
    <text evidence="1">The sequence shown here is derived from an EMBL/GenBank/DDBJ whole genome shotgun (WGS) entry which is preliminary data.</text>
</comment>
<organism evidence="1 2">
    <name type="scientific">Niastella soli</name>
    <dbReference type="NCBI Taxonomy" id="2821487"/>
    <lineage>
        <taxon>Bacteria</taxon>
        <taxon>Pseudomonadati</taxon>
        <taxon>Bacteroidota</taxon>
        <taxon>Chitinophagia</taxon>
        <taxon>Chitinophagales</taxon>
        <taxon>Chitinophagaceae</taxon>
        <taxon>Niastella</taxon>
    </lineage>
</organism>
<gene>
    <name evidence="1" type="ORF">J7I42_19840</name>
</gene>
<evidence type="ECO:0000313" key="1">
    <source>
        <dbReference type="EMBL" id="MBO9202550.1"/>
    </source>
</evidence>
<dbReference type="RefSeq" id="WP_209140595.1">
    <property type="nucleotide sequence ID" value="NZ_JAGHKO010000004.1"/>
</dbReference>